<protein>
    <submittedName>
        <fullName evidence="3">Integrative conjugative element protein, RAQPRD family</fullName>
    </submittedName>
</protein>
<gene>
    <name evidence="3" type="ORF">SAMN05216229_11654</name>
</gene>
<evidence type="ECO:0000313" key="4">
    <source>
        <dbReference type="Proteomes" id="UP000243084"/>
    </source>
</evidence>
<evidence type="ECO:0000256" key="1">
    <source>
        <dbReference type="SAM" id="MobiDB-lite"/>
    </source>
</evidence>
<reference evidence="4" key="1">
    <citation type="submission" date="2016-10" db="EMBL/GenBank/DDBJ databases">
        <authorList>
            <person name="Varghese N."/>
            <person name="Submissions S."/>
        </authorList>
    </citation>
    <scope>NUCLEOTIDE SEQUENCE [LARGE SCALE GENOMIC DNA]</scope>
    <source>
        <strain evidence="4">JCM 18195</strain>
    </source>
</reference>
<keyword evidence="4" id="KW-1185">Reference proteome</keyword>
<accession>A0A1I5XGK1</accession>
<feature type="signal peptide" evidence="2">
    <location>
        <begin position="1"/>
        <end position="23"/>
    </location>
</feature>
<dbReference type="OrthoDB" id="8910666at2"/>
<dbReference type="InterPro" id="IPR019110">
    <property type="entry name" value="Uncharacterised_RAQPRD"/>
</dbReference>
<name>A0A1I5XGK1_9GAMM</name>
<dbReference type="Proteomes" id="UP000243084">
    <property type="component" value="Unassembled WGS sequence"/>
</dbReference>
<proteinExistence type="predicted"/>
<dbReference type="EMBL" id="FOXM01000016">
    <property type="protein sequence ID" value="SFQ31102.1"/>
    <property type="molecule type" value="Genomic_DNA"/>
</dbReference>
<organism evidence="3 4">
    <name type="scientific">Geopseudomonas sagittaria</name>
    <dbReference type="NCBI Taxonomy" id="1135990"/>
    <lineage>
        <taxon>Bacteria</taxon>
        <taxon>Pseudomonadati</taxon>
        <taxon>Pseudomonadota</taxon>
        <taxon>Gammaproteobacteria</taxon>
        <taxon>Pseudomonadales</taxon>
        <taxon>Pseudomonadaceae</taxon>
        <taxon>Geopseudomonas</taxon>
    </lineage>
</organism>
<sequence>MPVSLRACLIALLYCASAAPALAASADETSRLTLVLQQLANIETLAREAEAGASTAAGERYFFDYPRLHQDLQRMRSGVQDYLAPSRAQPRDPAELSGAYRTEVAP</sequence>
<dbReference type="RefSeq" id="WP_092433785.1">
    <property type="nucleotide sequence ID" value="NZ_FOXM01000016.1"/>
</dbReference>
<feature type="chain" id="PRO_5017313824" evidence="2">
    <location>
        <begin position="24"/>
        <end position="106"/>
    </location>
</feature>
<feature type="region of interest" description="Disordered" evidence="1">
    <location>
        <begin position="82"/>
        <end position="106"/>
    </location>
</feature>
<dbReference type="Pfam" id="PF09686">
    <property type="entry name" value="Plasmid_RAQPRD"/>
    <property type="match status" value="1"/>
</dbReference>
<dbReference type="AlphaFoldDB" id="A0A1I5XGK1"/>
<evidence type="ECO:0000313" key="3">
    <source>
        <dbReference type="EMBL" id="SFQ31102.1"/>
    </source>
</evidence>
<dbReference type="NCBIfam" id="TIGR01690">
    <property type="entry name" value="ICE_RAQPRD"/>
    <property type="match status" value="1"/>
</dbReference>
<keyword evidence="2" id="KW-0732">Signal</keyword>
<evidence type="ECO:0000256" key="2">
    <source>
        <dbReference type="SAM" id="SignalP"/>
    </source>
</evidence>